<proteinExistence type="predicted"/>
<gene>
    <name evidence="1" type="ORF">D0Y65_054775</name>
</gene>
<protein>
    <submittedName>
        <fullName evidence="1">Uncharacterized protein</fullName>
    </submittedName>
</protein>
<reference evidence="1 2" key="1">
    <citation type="submission" date="2018-09" db="EMBL/GenBank/DDBJ databases">
        <title>A high-quality reference genome of wild soybean provides a powerful tool to mine soybean genomes.</title>
        <authorList>
            <person name="Xie M."/>
            <person name="Chung C.Y.L."/>
            <person name="Li M.-W."/>
            <person name="Wong F.-L."/>
            <person name="Chan T.-F."/>
            <person name="Lam H.-M."/>
        </authorList>
    </citation>
    <scope>NUCLEOTIDE SEQUENCE [LARGE SCALE GENOMIC DNA]</scope>
    <source>
        <strain evidence="2">cv. W05</strain>
        <tissue evidence="1">Hypocotyl of etiolated seedlings</tissue>
    </source>
</reference>
<keyword evidence="2" id="KW-1185">Reference proteome</keyword>
<sequence length="73" mass="8218">MVRSTMEEVAVHVTALVVMVKEKDGGSCRQRQAILTAYQLKTGSCIREQNVMIGRGTWASFCKSLHTFMFPHD</sequence>
<evidence type="ECO:0000313" key="2">
    <source>
        <dbReference type="Proteomes" id="UP000289340"/>
    </source>
</evidence>
<dbReference type="EMBL" id="QZWG01000020">
    <property type="protein sequence ID" value="RZB45080.1"/>
    <property type="molecule type" value="Genomic_DNA"/>
</dbReference>
<evidence type="ECO:0000313" key="1">
    <source>
        <dbReference type="EMBL" id="RZB45080.1"/>
    </source>
</evidence>
<comment type="caution">
    <text evidence="1">The sequence shown here is derived from an EMBL/GenBank/DDBJ whole genome shotgun (WGS) entry which is preliminary data.</text>
</comment>
<name>A0A445F8G4_GLYSO</name>
<dbReference type="Proteomes" id="UP000289340">
    <property type="component" value="Chromosome 20"/>
</dbReference>
<accession>A0A445F8G4</accession>
<organism evidence="1 2">
    <name type="scientific">Glycine soja</name>
    <name type="common">Wild soybean</name>
    <dbReference type="NCBI Taxonomy" id="3848"/>
    <lineage>
        <taxon>Eukaryota</taxon>
        <taxon>Viridiplantae</taxon>
        <taxon>Streptophyta</taxon>
        <taxon>Embryophyta</taxon>
        <taxon>Tracheophyta</taxon>
        <taxon>Spermatophyta</taxon>
        <taxon>Magnoliopsida</taxon>
        <taxon>eudicotyledons</taxon>
        <taxon>Gunneridae</taxon>
        <taxon>Pentapetalae</taxon>
        <taxon>rosids</taxon>
        <taxon>fabids</taxon>
        <taxon>Fabales</taxon>
        <taxon>Fabaceae</taxon>
        <taxon>Papilionoideae</taxon>
        <taxon>50 kb inversion clade</taxon>
        <taxon>NPAAA clade</taxon>
        <taxon>indigoferoid/millettioid clade</taxon>
        <taxon>Phaseoleae</taxon>
        <taxon>Glycine</taxon>
        <taxon>Glycine subgen. Soja</taxon>
    </lineage>
</organism>
<dbReference type="AlphaFoldDB" id="A0A445F8G4"/>